<dbReference type="EMBL" id="LN650648">
    <property type="protein sequence ID" value="CEI72577.1"/>
    <property type="molecule type" value="Genomic_DNA"/>
</dbReference>
<keyword evidence="2" id="KW-1185">Reference proteome</keyword>
<evidence type="ECO:0000313" key="1">
    <source>
        <dbReference type="EMBL" id="CEI72577.1"/>
    </source>
</evidence>
<proteinExistence type="predicted"/>
<dbReference type="Proteomes" id="UP000245695">
    <property type="component" value="Chromosome 1"/>
</dbReference>
<accession>A0A2P2BQH1</accession>
<protein>
    <submittedName>
        <fullName evidence="1">Uncharacterized protein</fullName>
    </submittedName>
</protein>
<dbReference type="AlphaFoldDB" id="A0A2P2BQH1"/>
<dbReference type="RefSeq" id="WP_166505206.1">
    <property type="nucleotide sequence ID" value="NZ_LN650648.1"/>
</dbReference>
<gene>
    <name evidence="1" type="ORF">FRIFI_1037</name>
</gene>
<sequence>MFRVEIHDNSYEYFSKIDLEENAFHITSNLSLEKLIKENNKNPSYVWKVKNITHLLENIYPNLHDLLNNNRLKIDLRDILIKNEVHESLMKEENIKILFSDYIFLIQSGIRQIPTIENISKEQEVIINIFNQFVQKGSVQEIIKELSSAANLKNKYTEVINENIKTIYLYNFNNLYLSRMVFFTRLKYLGYEVVFRIPQLNIENIDEPWKKLYSKKYFMWDESKYIKYNPLEKSTYTDYIQGLEVKDDNKDIVFKEFLGSFEFKNELKHNKDKSISYYALDTNLINQVFDIDEEKEQHMPLIKFMTNIYTPKFKDSDIYLNYSLLTELLTSGWIEIKEGNRIINGIDHLDFIKNLESYFEGLEDIESILNRIEDLRNLKLASDTMENKVKQKIIKNKVKRYLSNPFRCISYVNVENYDITIVQFKSLIERLRYILRNILKREDEFVEYNKNTIFLKSILEKNIFINELREDEEYKPIIDKIYKALEYKHDIDIIYKEDVKELTRILLSKNSEEETHKVLPIDTIDGDWQRKVYDEIHITDLSFKSYQKYLESRKTIGKYINHKFINKILNTNMYKDKEELKKCLEIAKLSVNNTEQFFSFDISNLIVNYKGKIVLSYIQNLRDGDSESILLRVLKNLYQREHNIENTLLDYLDNIEIEENKKEPLIITNDILNKHRVISPVGYRDLDFCYTKFIYSNILESNVIYESDFHHKLLFSTIISLLKRDIPNYEDNIKRFLFPLFPQWNETTKENMVMTNLKNLQLKEYYLYENINFPKNIDRLQILMSKYIVTEKYKVKNRYEENKLDTEKLFKEFSTNYLNNNELYNPGRHCTMCPHILICDKGEYPVERDN</sequence>
<organism evidence="1 2">
    <name type="scientific">Romboutsia hominis</name>
    <dbReference type="NCBI Taxonomy" id="1507512"/>
    <lineage>
        <taxon>Bacteria</taxon>
        <taxon>Bacillati</taxon>
        <taxon>Bacillota</taxon>
        <taxon>Clostridia</taxon>
        <taxon>Peptostreptococcales</taxon>
        <taxon>Peptostreptococcaceae</taxon>
        <taxon>Romboutsia</taxon>
    </lineage>
</organism>
<name>A0A2P2BQH1_9FIRM</name>
<dbReference type="KEGG" id="rhom:FRIFI_1037"/>
<reference evidence="1 2" key="1">
    <citation type="submission" date="2014-09" db="EMBL/GenBank/DDBJ databases">
        <authorList>
            <person name="Hornung B.V."/>
        </authorList>
    </citation>
    <scope>NUCLEOTIDE SEQUENCE [LARGE SCALE GENOMIC DNA]</scope>
    <source>
        <strain evidence="1 2">FRIFI</strain>
    </source>
</reference>
<evidence type="ECO:0000313" key="2">
    <source>
        <dbReference type="Proteomes" id="UP000245695"/>
    </source>
</evidence>